<evidence type="ECO:0000313" key="3">
    <source>
        <dbReference type="Proteomes" id="UP001150259"/>
    </source>
</evidence>
<dbReference type="Pfam" id="PF05618">
    <property type="entry name" value="Zn_protease"/>
    <property type="match status" value="1"/>
</dbReference>
<dbReference type="PANTHER" id="PTHR38037">
    <property type="entry name" value="ZN_PROTEASE DOMAIN-CONTAINING PROTEIN"/>
    <property type="match status" value="1"/>
</dbReference>
<reference evidence="2 3" key="1">
    <citation type="submission" date="2022-11" db="EMBL/GenBank/DDBJ databases">
        <title>Anaerobic phenanthrene biodegradation by a DNRA strain PheN6.</title>
        <authorList>
            <person name="Zhang Z."/>
        </authorList>
    </citation>
    <scope>NUCLEOTIDE SEQUENCE [LARGE SCALE GENOMIC DNA]</scope>
    <source>
        <strain evidence="2 3">PheN6</strain>
    </source>
</reference>
<sequence length="161" mass="18316">MIDVLEPTHLSTPVGWREWVSLPGFGVPWIKAKVDTGARSSSLHAFDIEHLTRDGEPWVRFSVHPWQRSDADAVVVECPIQDERIVRSSSGHAEERIVVLVDVVLGKRTITAELTLTNRDQMGFRMLIGREALRQGFVVDPRRSYLGGRPRVALRRRNRGR</sequence>
<dbReference type="InterPro" id="IPR021109">
    <property type="entry name" value="Peptidase_aspartic_dom_sf"/>
</dbReference>
<name>A0ABT5GL23_9MICO</name>
<keyword evidence="2" id="KW-0645">Protease</keyword>
<dbReference type="SUPFAM" id="SSF50630">
    <property type="entry name" value="Acid proteases"/>
    <property type="match status" value="1"/>
</dbReference>
<dbReference type="GO" id="GO:0006508">
    <property type="term" value="P:proteolysis"/>
    <property type="evidence" value="ECO:0007669"/>
    <property type="project" value="UniProtKB-KW"/>
</dbReference>
<organism evidence="2 3">
    <name type="scientific">Intrasporangium calvum</name>
    <dbReference type="NCBI Taxonomy" id="53358"/>
    <lineage>
        <taxon>Bacteria</taxon>
        <taxon>Bacillati</taxon>
        <taxon>Actinomycetota</taxon>
        <taxon>Actinomycetes</taxon>
        <taxon>Micrococcales</taxon>
        <taxon>Intrasporangiaceae</taxon>
        <taxon>Intrasporangium</taxon>
    </lineage>
</organism>
<dbReference type="GO" id="GO:0008233">
    <property type="term" value="F:peptidase activity"/>
    <property type="evidence" value="ECO:0007669"/>
    <property type="project" value="UniProtKB-KW"/>
</dbReference>
<keyword evidence="3" id="KW-1185">Reference proteome</keyword>
<dbReference type="Proteomes" id="UP001150259">
    <property type="component" value="Unassembled WGS sequence"/>
</dbReference>
<proteinExistence type="predicted"/>
<accession>A0ABT5GL23</accession>
<dbReference type="PANTHER" id="PTHR38037:SF1">
    <property type="entry name" value="ATP-DEPENDENT ZINC PROTEASE DOMAIN-CONTAINING PROTEIN-RELATED"/>
    <property type="match status" value="1"/>
</dbReference>
<feature type="domain" description="Retropepsin-like aspartic endopeptidase" evidence="1">
    <location>
        <begin position="14"/>
        <end position="147"/>
    </location>
</feature>
<keyword evidence="2" id="KW-0378">Hydrolase</keyword>
<evidence type="ECO:0000259" key="1">
    <source>
        <dbReference type="Pfam" id="PF05618"/>
    </source>
</evidence>
<dbReference type="RefSeq" id="WP_272463483.1">
    <property type="nucleotide sequence ID" value="NZ_JAPFQL010000093.1"/>
</dbReference>
<dbReference type="InterPro" id="IPR008503">
    <property type="entry name" value="Asp_endopeptidase"/>
</dbReference>
<protein>
    <submittedName>
        <fullName evidence="2">ATP-dependent zinc protease</fullName>
    </submittedName>
</protein>
<comment type="caution">
    <text evidence="2">The sequence shown here is derived from an EMBL/GenBank/DDBJ whole genome shotgun (WGS) entry which is preliminary data.</text>
</comment>
<dbReference type="EMBL" id="JAPFQL010000093">
    <property type="protein sequence ID" value="MDC5698923.1"/>
    <property type="molecule type" value="Genomic_DNA"/>
</dbReference>
<dbReference type="Gene3D" id="2.40.70.10">
    <property type="entry name" value="Acid Proteases"/>
    <property type="match status" value="1"/>
</dbReference>
<gene>
    <name evidence="2" type="ORF">OO014_16850</name>
</gene>
<evidence type="ECO:0000313" key="2">
    <source>
        <dbReference type="EMBL" id="MDC5698923.1"/>
    </source>
</evidence>